<organism evidence="1 2">
    <name type="scientific">Kribbella alba</name>
    <dbReference type="NCBI Taxonomy" id="190197"/>
    <lineage>
        <taxon>Bacteria</taxon>
        <taxon>Bacillati</taxon>
        <taxon>Actinomycetota</taxon>
        <taxon>Actinomycetes</taxon>
        <taxon>Propionibacteriales</taxon>
        <taxon>Kribbellaceae</taxon>
        <taxon>Kribbella</taxon>
    </lineage>
</organism>
<comment type="caution">
    <text evidence="1">The sequence shown here is derived from an EMBL/GenBank/DDBJ whole genome shotgun (WGS) entry which is preliminary data.</text>
</comment>
<reference evidence="1 2" key="1">
    <citation type="journal article" date="2019" name="Int. J. Syst. Evol. Microbiol.">
        <title>The Global Catalogue of Microorganisms (GCM) 10K type strain sequencing project: providing services to taxonomists for standard genome sequencing and annotation.</title>
        <authorList>
            <consortium name="The Broad Institute Genomics Platform"/>
            <consortium name="The Broad Institute Genome Sequencing Center for Infectious Disease"/>
            <person name="Wu L."/>
            <person name="Ma J."/>
        </authorList>
    </citation>
    <scope>NUCLEOTIDE SEQUENCE [LARGE SCALE GENOMIC DNA]</scope>
    <source>
        <strain evidence="1 2">JCM 14306</strain>
    </source>
</reference>
<protein>
    <submittedName>
        <fullName evidence="1">Uncharacterized protein</fullName>
    </submittedName>
</protein>
<keyword evidence="2" id="KW-1185">Reference proteome</keyword>
<proteinExistence type="predicted"/>
<name>A0ABN2F3E0_9ACTN</name>
<evidence type="ECO:0000313" key="2">
    <source>
        <dbReference type="Proteomes" id="UP001501319"/>
    </source>
</evidence>
<evidence type="ECO:0000313" key="1">
    <source>
        <dbReference type="EMBL" id="GAA1626186.1"/>
    </source>
</evidence>
<accession>A0ABN2F3E0</accession>
<dbReference type="EMBL" id="BAAANE010000003">
    <property type="protein sequence ID" value="GAA1626186.1"/>
    <property type="molecule type" value="Genomic_DNA"/>
</dbReference>
<dbReference type="RefSeq" id="WP_344109767.1">
    <property type="nucleotide sequence ID" value="NZ_BAAANE010000003.1"/>
</dbReference>
<sequence>MFGDKGERRAKQAERQRKAQLSLLSLKATGFSLKIKDDEVHEFMKKNSGGSMKGAKASVQTEGEIRDRFTATRILALGVFALAFKKKTSDKDVFLVIEGDGFVLSEHVKNKKESDARQFARDFNAYVAAL</sequence>
<dbReference type="Proteomes" id="UP001501319">
    <property type="component" value="Unassembled WGS sequence"/>
</dbReference>
<gene>
    <name evidence="1" type="ORF">GCM10009744_12560</name>
</gene>